<dbReference type="InterPro" id="IPR000863">
    <property type="entry name" value="Sulfotransferase_dom"/>
</dbReference>
<evidence type="ECO:0000256" key="1">
    <source>
        <dbReference type="ARBA" id="ARBA00005771"/>
    </source>
</evidence>
<dbReference type="EMBL" id="GDJX01015646">
    <property type="protein sequence ID" value="JAT52290.1"/>
    <property type="molecule type" value="Transcribed_RNA"/>
</dbReference>
<dbReference type="Pfam" id="PF00685">
    <property type="entry name" value="Sulfotransfer_1"/>
    <property type="match status" value="1"/>
</dbReference>
<proteinExistence type="inferred from homology"/>
<feature type="non-terminal residue" evidence="5">
    <location>
        <position position="1"/>
    </location>
</feature>
<comment type="similarity">
    <text evidence="1 3">Belongs to the sulfotransferase 1 family.</text>
</comment>
<reference evidence="5" key="1">
    <citation type="submission" date="2015-07" db="EMBL/GenBank/DDBJ databases">
        <title>Transcriptome Assembly of Anthurium amnicola.</title>
        <authorList>
            <person name="Suzuki J."/>
        </authorList>
    </citation>
    <scope>NUCLEOTIDE SEQUENCE</scope>
</reference>
<dbReference type="GO" id="GO:0008146">
    <property type="term" value="F:sulfotransferase activity"/>
    <property type="evidence" value="ECO:0007669"/>
    <property type="project" value="InterPro"/>
</dbReference>
<dbReference type="AlphaFoldDB" id="A0A1D1YCE8"/>
<accession>A0A1D1YCE8</accession>
<dbReference type="EC" id="2.8.2.-" evidence="3"/>
<gene>
    <name evidence="5" type="primary">SOT17</name>
    <name evidence="5" type="ORF">g.100340</name>
</gene>
<name>A0A1D1YCE8_9ARAE</name>
<dbReference type="SUPFAM" id="SSF52540">
    <property type="entry name" value="P-loop containing nucleoside triphosphate hydrolases"/>
    <property type="match status" value="1"/>
</dbReference>
<sequence>ERERERWRREGYILWFLWELSPDLAEGYMEESKVVDEMGSADQEIAHSEIALFSTLPRNDQWGLLQYKGFWMRDSRLSPALAVQRRFVTRPDDIFVASAPKSGTTWLKALVFSTVHRHRHHPGDPHHPLRTSHPHECVQSLETAFSLHRDPDLDSIPSPRIWSVHTPYSILPESLRRSPCRMVYVARDPKDSFVSFMCFLSAVKSPDKLDISVDEAFELYCSGISPFGPVWEHALEYWKESLKRPEKVLFLKYEDMKGDPLGSLKRLAEFLGCPFSEEEKDRVVGEISELCSIKSLKEVEANKAGVLVPIDGMTVRKDAFFRRGEVGDWKNYLNSEMAQRLDQVIQERLQGSGLKL</sequence>
<dbReference type="InterPro" id="IPR027417">
    <property type="entry name" value="P-loop_NTPase"/>
</dbReference>
<protein>
    <recommendedName>
        <fullName evidence="3">Sulfotransferase</fullName>
        <ecNumber evidence="3">2.8.2.-</ecNumber>
    </recommendedName>
</protein>
<dbReference type="PANTHER" id="PTHR11783">
    <property type="entry name" value="SULFOTRANSFERASE SULT"/>
    <property type="match status" value="1"/>
</dbReference>
<organism evidence="5">
    <name type="scientific">Anthurium amnicola</name>
    <dbReference type="NCBI Taxonomy" id="1678845"/>
    <lineage>
        <taxon>Eukaryota</taxon>
        <taxon>Viridiplantae</taxon>
        <taxon>Streptophyta</taxon>
        <taxon>Embryophyta</taxon>
        <taxon>Tracheophyta</taxon>
        <taxon>Spermatophyta</taxon>
        <taxon>Magnoliopsida</taxon>
        <taxon>Liliopsida</taxon>
        <taxon>Araceae</taxon>
        <taxon>Pothoideae</taxon>
        <taxon>Potheae</taxon>
        <taxon>Anthurium</taxon>
    </lineage>
</organism>
<feature type="domain" description="Sulfotransferase" evidence="4">
    <location>
        <begin position="91"/>
        <end position="353"/>
    </location>
</feature>
<evidence type="ECO:0000313" key="5">
    <source>
        <dbReference type="EMBL" id="JAT52290.1"/>
    </source>
</evidence>
<evidence type="ECO:0000259" key="4">
    <source>
        <dbReference type="Pfam" id="PF00685"/>
    </source>
</evidence>
<evidence type="ECO:0000256" key="3">
    <source>
        <dbReference type="RuleBase" id="RU361155"/>
    </source>
</evidence>
<dbReference type="Gene3D" id="3.40.50.300">
    <property type="entry name" value="P-loop containing nucleotide triphosphate hydrolases"/>
    <property type="match status" value="1"/>
</dbReference>
<keyword evidence="2 3" id="KW-0808">Transferase</keyword>
<evidence type="ECO:0000256" key="2">
    <source>
        <dbReference type="ARBA" id="ARBA00022679"/>
    </source>
</evidence>